<keyword evidence="14" id="KW-0175">Coiled coil</keyword>
<dbReference type="EMBL" id="HE616744">
    <property type="protein sequence ID" value="CCE91372.1"/>
    <property type="molecule type" value="Genomic_DNA"/>
</dbReference>
<evidence type="ECO:0000256" key="10">
    <source>
        <dbReference type="ARBA" id="ARBA00023172"/>
    </source>
</evidence>
<keyword evidence="13" id="KW-0469">Meiosis</keyword>
<evidence type="ECO:0000256" key="5">
    <source>
        <dbReference type="ARBA" id="ARBA00022723"/>
    </source>
</evidence>
<organism evidence="16 17">
    <name type="scientific">Torulaspora delbrueckii</name>
    <name type="common">Yeast</name>
    <name type="synonym">Candida colliculosa</name>
    <dbReference type="NCBI Taxonomy" id="4950"/>
    <lineage>
        <taxon>Eukaryota</taxon>
        <taxon>Fungi</taxon>
        <taxon>Dikarya</taxon>
        <taxon>Ascomycota</taxon>
        <taxon>Saccharomycotina</taxon>
        <taxon>Saccharomycetes</taxon>
        <taxon>Saccharomycetales</taxon>
        <taxon>Saccharomycetaceae</taxon>
        <taxon>Torulaspora</taxon>
    </lineage>
</organism>
<dbReference type="PANTHER" id="PTHR21077:SF5">
    <property type="entry name" value="CROSSOVER JUNCTION ENDONUCLEASE MMS4"/>
    <property type="match status" value="1"/>
</dbReference>
<dbReference type="InParanoid" id="G8ZS80"/>
<comment type="similarity">
    <text evidence="3">Belongs to the EME1/MMS4 family.</text>
</comment>
<evidence type="ECO:0000256" key="11">
    <source>
        <dbReference type="ARBA" id="ARBA00023204"/>
    </source>
</evidence>
<dbReference type="KEGG" id="tdl:TDEL_0C04830"/>
<dbReference type="InterPro" id="IPR042530">
    <property type="entry name" value="EME1/EME2_C"/>
</dbReference>
<evidence type="ECO:0000256" key="8">
    <source>
        <dbReference type="ARBA" id="ARBA00022801"/>
    </source>
</evidence>
<evidence type="ECO:0000256" key="6">
    <source>
        <dbReference type="ARBA" id="ARBA00022759"/>
    </source>
</evidence>
<keyword evidence="17" id="KW-1185">Reference proteome</keyword>
<keyword evidence="8" id="KW-0378">Hydrolase</keyword>
<keyword evidence="9" id="KW-0460">Magnesium</keyword>
<evidence type="ECO:0000256" key="12">
    <source>
        <dbReference type="ARBA" id="ARBA00023242"/>
    </source>
</evidence>
<dbReference type="CDD" id="cd20085">
    <property type="entry name" value="XPF_nuclease_Mms4"/>
    <property type="match status" value="1"/>
</dbReference>
<dbReference type="GO" id="GO:0000712">
    <property type="term" value="P:resolution of meiotic recombination intermediates"/>
    <property type="evidence" value="ECO:0007669"/>
    <property type="project" value="TreeGrafter"/>
</dbReference>
<comment type="cofactor">
    <cofactor evidence="1">
        <name>Mg(2+)</name>
        <dbReference type="ChEBI" id="CHEBI:18420"/>
    </cofactor>
</comment>
<dbReference type="FunCoup" id="G8ZS80">
    <property type="interactions" value="214"/>
</dbReference>
<evidence type="ECO:0000256" key="1">
    <source>
        <dbReference type="ARBA" id="ARBA00001946"/>
    </source>
</evidence>
<dbReference type="GO" id="GO:0003677">
    <property type="term" value="F:DNA binding"/>
    <property type="evidence" value="ECO:0007669"/>
    <property type="project" value="InterPro"/>
</dbReference>
<evidence type="ECO:0000256" key="7">
    <source>
        <dbReference type="ARBA" id="ARBA00022763"/>
    </source>
</evidence>
<dbReference type="InterPro" id="IPR047521">
    <property type="entry name" value="XPF_nuclease_EME1_ascomycetes"/>
</dbReference>
<dbReference type="PANTHER" id="PTHR21077">
    <property type="entry name" value="EME1 PROTEIN"/>
    <property type="match status" value="1"/>
</dbReference>
<dbReference type="Proteomes" id="UP000005627">
    <property type="component" value="Chromosome 3"/>
</dbReference>
<dbReference type="GO" id="GO:0005634">
    <property type="term" value="C:nucleus"/>
    <property type="evidence" value="ECO:0007669"/>
    <property type="project" value="UniProtKB-SubCell"/>
</dbReference>
<dbReference type="GO" id="GO:0031573">
    <property type="term" value="P:mitotic intra-S DNA damage checkpoint signaling"/>
    <property type="evidence" value="ECO:0007669"/>
    <property type="project" value="TreeGrafter"/>
</dbReference>
<keyword evidence="10" id="KW-0233">DNA recombination</keyword>
<keyword evidence="12" id="KW-0539">Nucleus</keyword>
<comment type="subcellular location">
    <subcellularLocation>
        <location evidence="2">Nucleus</location>
    </subcellularLocation>
</comment>
<name>G8ZS80_TORDE</name>
<dbReference type="GeneID" id="11500707"/>
<dbReference type="InterPro" id="IPR033310">
    <property type="entry name" value="Mms4/EME1/EME2"/>
</dbReference>
<protein>
    <recommendedName>
        <fullName evidence="15">ERCC4 domain-containing protein</fullName>
    </recommendedName>
</protein>
<accession>G8ZS80</accession>
<dbReference type="eggNOG" id="ENOG502RY0Q">
    <property type="taxonomic scope" value="Eukaryota"/>
</dbReference>
<gene>
    <name evidence="16" type="primary">TDEL0C04830</name>
    <name evidence="16" type="ORF">TDEL_0C04830</name>
</gene>
<dbReference type="SMART" id="SM00891">
    <property type="entry name" value="ERCC4"/>
    <property type="match status" value="1"/>
</dbReference>
<keyword evidence="6" id="KW-0255">Endonuclease</keyword>
<keyword evidence="11" id="KW-0234">DNA repair</keyword>
<dbReference type="Gene3D" id="1.10.150.670">
    <property type="entry name" value="Crossover junction endonuclease EME1, DNA-binding domain"/>
    <property type="match status" value="1"/>
</dbReference>
<dbReference type="InterPro" id="IPR006166">
    <property type="entry name" value="ERCC4_domain"/>
</dbReference>
<dbReference type="GO" id="GO:0031297">
    <property type="term" value="P:replication fork processing"/>
    <property type="evidence" value="ECO:0007669"/>
    <property type="project" value="TreeGrafter"/>
</dbReference>
<evidence type="ECO:0000256" key="4">
    <source>
        <dbReference type="ARBA" id="ARBA00022722"/>
    </source>
</evidence>
<dbReference type="RefSeq" id="XP_003680583.1">
    <property type="nucleotide sequence ID" value="XM_003680535.1"/>
</dbReference>
<evidence type="ECO:0000313" key="17">
    <source>
        <dbReference type="Proteomes" id="UP000005627"/>
    </source>
</evidence>
<dbReference type="GO" id="GO:0048476">
    <property type="term" value="C:Holliday junction resolvase complex"/>
    <property type="evidence" value="ECO:0007669"/>
    <property type="project" value="InterPro"/>
</dbReference>
<dbReference type="Pfam" id="PF02732">
    <property type="entry name" value="ERCC4"/>
    <property type="match status" value="1"/>
</dbReference>
<proteinExistence type="inferred from homology"/>
<evidence type="ECO:0000256" key="13">
    <source>
        <dbReference type="ARBA" id="ARBA00023254"/>
    </source>
</evidence>
<dbReference type="GO" id="GO:0046872">
    <property type="term" value="F:metal ion binding"/>
    <property type="evidence" value="ECO:0007669"/>
    <property type="project" value="UniProtKB-KW"/>
</dbReference>
<dbReference type="OrthoDB" id="343092at2759"/>
<dbReference type="HOGENOM" id="CLU_023637_0_0_1"/>
<keyword evidence="4" id="KW-0540">Nuclease</keyword>
<keyword evidence="7" id="KW-0227">DNA damage</keyword>
<reference evidence="16 17" key="1">
    <citation type="journal article" date="2011" name="Proc. Natl. Acad. Sci. U.S.A.">
        <title>Evolutionary erosion of yeast sex chromosomes by mating-type switching accidents.</title>
        <authorList>
            <person name="Gordon J.L."/>
            <person name="Armisen D."/>
            <person name="Proux-Wera E."/>
            <person name="Oheigeartaigh S.S."/>
            <person name="Byrne K.P."/>
            <person name="Wolfe K.H."/>
        </authorList>
    </citation>
    <scope>NUCLEOTIDE SEQUENCE [LARGE SCALE GENOMIC DNA]</scope>
    <source>
        <strain evidence="17">ATCC 10662 / CBS 1146 / NBRC 0425 / NCYC 2629 / NRRL Y-866</strain>
    </source>
</reference>
<dbReference type="GO" id="GO:0006302">
    <property type="term" value="P:double-strand break repair"/>
    <property type="evidence" value="ECO:0007669"/>
    <property type="project" value="TreeGrafter"/>
</dbReference>
<feature type="domain" description="ERCC4" evidence="15">
    <location>
        <begin position="401"/>
        <end position="653"/>
    </location>
</feature>
<evidence type="ECO:0000313" key="16">
    <source>
        <dbReference type="EMBL" id="CCE91372.1"/>
    </source>
</evidence>
<evidence type="ECO:0000256" key="14">
    <source>
        <dbReference type="SAM" id="Coils"/>
    </source>
</evidence>
<evidence type="ECO:0000259" key="15">
    <source>
        <dbReference type="SMART" id="SM00891"/>
    </source>
</evidence>
<feature type="coiled-coil region" evidence="14">
    <location>
        <begin position="498"/>
        <end position="525"/>
    </location>
</feature>
<dbReference type="AlphaFoldDB" id="G8ZS80"/>
<evidence type="ECO:0000256" key="9">
    <source>
        <dbReference type="ARBA" id="ARBA00022842"/>
    </source>
</evidence>
<dbReference type="GO" id="GO:0008821">
    <property type="term" value="F:crossover junction DNA endonuclease activity"/>
    <property type="evidence" value="ECO:0007669"/>
    <property type="project" value="TreeGrafter"/>
</dbReference>
<evidence type="ECO:0000256" key="2">
    <source>
        <dbReference type="ARBA" id="ARBA00004123"/>
    </source>
</evidence>
<sequence length="689" mass="79347">MKDVVVVLDDDTTNDSRSSYVKKIKDGPEIFTLISEEEAPNIQDRKDYPSSPRQVEIVPDTSAQYTKGSDEVYAPFHQDVNFTGEQDTPQSIEAIEIFNHSLESRKRKPYDILDEESSPFSESKGRKYRKGSNLVFDTSEMLRSYVDQDSKGVKTTDVRHEESSEIFEDNMEELCISSPTTNRIRSQTLRSQSLRLFVQDSDDSSINRVKPSKALSQGLREPIETNLGFEDSSCLHDEESKNNTHLTSTRETKQLNQGTFTDLSRLPIFSMSKKEDQILRQTKVDVDEKPKVLELELKKFLSDGEDTHISVSPDTSLNSQPYSSVNVSTKNKERIGDDLQASEVSRLAPYIVHGRCYDDNESRMLIETWLKKDKRAFKESNQIPRTNEKARNSIQIELPERLIENLKKACKGELESNIAPAVFQPSGDDSLPRMRFFRSCLSEYDFNHDVYYPCEPITVEEYVNLVFYDARHFFEQYRNDKEYLFKDLRAISKAGKYLIIVLSDLNKLEKSLEALENKKFKDKVESQLTGSQTSRFTGTKRKSESLEELSMKKFDIEQRLRFIDRLWGVKIHTVASYAEFADSLPNLISIIGKQRMDPAIRFMRYSHINGRSGKDKTDVLRQTLHQINRMPELKANSVVSAYPTFQALFKDFRKGELKSGLDGKHLMTEAMEKRLYKLFTCRNPNASIG</sequence>
<evidence type="ECO:0000256" key="3">
    <source>
        <dbReference type="ARBA" id="ARBA00005313"/>
    </source>
</evidence>
<keyword evidence="5" id="KW-0479">Metal-binding</keyword>